<dbReference type="Pfam" id="PF12697">
    <property type="entry name" value="Abhydrolase_6"/>
    <property type="match status" value="1"/>
</dbReference>
<proteinExistence type="predicted"/>
<sequence length="272" mass="30614">MERTRPSVVWIHGWGQSPRVWDQSYRWLPDARHSLFTYADCDSVGQMRSRLHQTVSGLTGPVYVIGWSLGGMLALEMVLDSWESGLRTAPNPGDFHCRIERLVLVGATLRFVAEDRASGWPERVVRRMRSQLADKPRETLQKFAESMFSERERRNQEVVVAQMSAAGADTDFTPGGLDTGLAYLAKTDLTQRWQSFIRSRETGGEDKSGKARIAAPQMLWLHGEEDPICPAGALQAVPASMKVLFPGAGHAPFWTEPDRFAEQLRRIAHEHQ</sequence>
<protein>
    <submittedName>
        <fullName evidence="3">Alpha/beta fold hydrolase</fullName>
    </submittedName>
</protein>
<dbReference type="Gene3D" id="3.40.50.1820">
    <property type="entry name" value="alpha/beta hydrolase"/>
    <property type="match status" value="1"/>
</dbReference>
<keyword evidence="1 3" id="KW-0378">Hydrolase</keyword>
<dbReference type="Proteomes" id="UP000639396">
    <property type="component" value="Unassembled WGS sequence"/>
</dbReference>
<dbReference type="PANTHER" id="PTHR43798:SF31">
    <property type="entry name" value="AB HYDROLASE SUPERFAMILY PROTEIN YCLE"/>
    <property type="match status" value="1"/>
</dbReference>
<dbReference type="InterPro" id="IPR000073">
    <property type="entry name" value="AB_hydrolase_1"/>
</dbReference>
<dbReference type="EMBL" id="JACXJA010000048">
    <property type="protein sequence ID" value="MBD2865852.1"/>
    <property type="molecule type" value="Genomic_DNA"/>
</dbReference>
<dbReference type="SUPFAM" id="SSF53474">
    <property type="entry name" value="alpha/beta-Hydrolases"/>
    <property type="match status" value="1"/>
</dbReference>
<dbReference type="RefSeq" id="WP_190931472.1">
    <property type="nucleotide sequence ID" value="NZ_JACXJA010000048.1"/>
</dbReference>
<reference evidence="3" key="1">
    <citation type="submission" date="2020-09" db="EMBL/GenBank/DDBJ databases">
        <title>A novel bacterium of genus Paenibacillus, isolated from South China Sea.</title>
        <authorList>
            <person name="Huang H."/>
            <person name="Mo K."/>
            <person name="Hu Y."/>
        </authorList>
    </citation>
    <scope>NUCLEOTIDE SEQUENCE</scope>
    <source>
        <strain evidence="3">IB182363</strain>
    </source>
</reference>
<dbReference type="PANTHER" id="PTHR43798">
    <property type="entry name" value="MONOACYLGLYCEROL LIPASE"/>
    <property type="match status" value="1"/>
</dbReference>
<evidence type="ECO:0000256" key="1">
    <source>
        <dbReference type="ARBA" id="ARBA00022801"/>
    </source>
</evidence>
<keyword evidence="4" id="KW-1185">Reference proteome</keyword>
<comment type="caution">
    <text evidence="3">The sequence shown here is derived from an EMBL/GenBank/DDBJ whole genome shotgun (WGS) entry which is preliminary data.</text>
</comment>
<evidence type="ECO:0000313" key="4">
    <source>
        <dbReference type="Proteomes" id="UP000639396"/>
    </source>
</evidence>
<name>A0A927CFW1_9BACL</name>
<organism evidence="3 4">
    <name type="scientific">Paenibacillus oceani</name>
    <dbReference type="NCBI Taxonomy" id="2772510"/>
    <lineage>
        <taxon>Bacteria</taxon>
        <taxon>Bacillati</taxon>
        <taxon>Bacillota</taxon>
        <taxon>Bacilli</taxon>
        <taxon>Bacillales</taxon>
        <taxon>Paenibacillaceae</taxon>
        <taxon>Paenibacillus</taxon>
    </lineage>
</organism>
<dbReference type="AlphaFoldDB" id="A0A927CFW1"/>
<feature type="domain" description="AB hydrolase-1" evidence="2">
    <location>
        <begin position="8"/>
        <end position="262"/>
    </location>
</feature>
<evidence type="ECO:0000259" key="2">
    <source>
        <dbReference type="Pfam" id="PF12697"/>
    </source>
</evidence>
<dbReference type="GO" id="GO:0016020">
    <property type="term" value="C:membrane"/>
    <property type="evidence" value="ECO:0007669"/>
    <property type="project" value="TreeGrafter"/>
</dbReference>
<evidence type="ECO:0000313" key="3">
    <source>
        <dbReference type="EMBL" id="MBD2865852.1"/>
    </source>
</evidence>
<accession>A0A927CFW1</accession>
<dbReference type="GO" id="GO:0016787">
    <property type="term" value="F:hydrolase activity"/>
    <property type="evidence" value="ECO:0007669"/>
    <property type="project" value="UniProtKB-KW"/>
</dbReference>
<dbReference type="InterPro" id="IPR029058">
    <property type="entry name" value="AB_hydrolase_fold"/>
</dbReference>
<dbReference type="InterPro" id="IPR050266">
    <property type="entry name" value="AB_hydrolase_sf"/>
</dbReference>
<gene>
    <name evidence="3" type="ORF">IDH45_28105</name>
</gene>